<dbReference type="Pfam" id="PF00440">
    <property type="entry name" value="TetR_N"/>
    <property type="match status" value="1"/>
</dbReference>
<protein>
    <submittedName>
        <fullName evidence="6">AcrR family transcriptional regulator</fullName>
    </submittedName>
</protein>
<evidence type="ECO:0000259" key="5">
    <source>
        <dbReference type="PROSITE" id="PS50977"/>
    </source>
</evidence>
<dbReference type="InterPro" id="IPR036271">
    <property type="entry name" value="Tet_transcr_reg_TetR-rel_C_sf"/>
</dbReference>
<proteinExistence type="predicted"/>
<dbReference type="GO" id="GO:0000976">
    <property type="term" value="F:transcription cis-regulatory region binding"/>
    <property type="evidence" value="ECO:0007669"/>
    <property type="project" value="TreeGrafter"/>
</dbReference>
<reference evidence="6 7" key="1">
    <citation type="submission" date="2020-07" db="EMBL/GenBank/DDBJ databases">
        <title>Genomic Encyclopedia of Type Strains, Phase IV (KMG-IV): sequencing the most valuable type-strain genomes for metagenomic binning, comparative biology and taxonomic classification.</title>
        <authorList>
            <person name="Goeker M."/>
        </authorList>
    </citation>
    <scope>NUCLEOTIDE SEQUENCE [LARGE SCALE GENOMIC DNA]</scope>
    <source>
        <strain evidence="6 7">DSM 45533</strain>
    </source>
</reference>
<feature type="DNA-binding region" description="H-T-H motif" evidence="4">
    <location>
        <begin position="28"/>
        <end position="47"/>
    </location>
</feature>
<dbReference type="Gene3D" id="1.10.357.10">
    <property type="entry name" value="Tetracycline Repressor, domain 2"/>
    <property type="match status" value="1"/>
</dbReference>
<dbReference type="SUPFAM" id="SSF46689">
    <property type="entry name" value="Homeodomain-like"/>
    <property type="match status" value="1"/>
</dbReference>
<keyword evidence="7" id="KW-1185">Reference proteome</keyword>
<dbReference type="Proteomes" id="UP000530928">
    <property type="component" value="Unassembled WGS sequence"/>
</dbReference>
<dbReference type="InterPro" id="IPR050109">
    <property type="entry name" value="HTH-type_TetR-like_transc_reg"/>
</dbReference>
<evidence type="ECO:0000256" key="2">
    <source>
        <dbReference type="ARBA" id="ARBA00023125"/>
    </source>
</evidence>
<sequence>MRADARRNYDHLVATARAVFAEEGPQASLNEVARRAKVGPGTLYRHFPTRQALLVAVFRERIERLCALAEQSGSAPAGEALTGWLRALLVHAQTDGGLAAGMADDPGFDCHARLIGAATGLLDRAGQAGAVRDGVEVEDLFQLVTGIAMTAPKDRGERLLMLALEGVLADGPRRPGPSRA</sequence>
<organism evidence="6 7">
    <name type="scientific">Nonomuraea soli</name>
    <dbReference type="NCBI Taxonomy" id="1032476"/>
    <lineage>
        <taxon>Bacteria</taxon>
        <taxon>Bacillati</taxon>
        <taxon>Actinomycetota</taxon>
        <taxon>Actinomycetes</taxon>
        <taxon>Streptosporangiales</taxon>
        <taxon>Streptosporangiaceae</taxon>
        <taxon>Nonomuraea</taxon>
    </lineage>
</organism>
<feature type="domain" description="HTH tetR-type" evidence="5">
    <location>
        <begin position="6"/>
        <end position="65"/>
    </location>
</feature>
<name>A0A7W0HRL6_9ACTN</name>
<dbReference type="SUPFAM" id="SSF48498">
    <property type="entry name" value="Tetracyclin repressor-like, C-terminal domain"/>
    <property type="match status" value="1"/>
</dbReference>
<dbReference type="InterPro" id="IPR001647">
    <property type="entry name" value="HTH_TetR"/>
</dbReference>
<accession>A0A7W0HRL6</accession>
<dbReference type="EMBL" id="JACDUR010000004">
    <property type="protein sequence ID" value="MBA2893124.1"/>
    <property type="molecule type" value="Genomic_DNA"/>
</dbReference>
<dbReference type="Pfam" id="PF21597">
    <property type="entry name" value="TetR_C_43"/>
    <property type="match status" value="1"/>
</dbReference>
<dbReference type="InterPro" id="IPR049445">
    <property type="entry name" value="TetR_SbtR-like_C"/>
</dbReference>
<evidence type="ECO:0000313" key="6">
    <source>
        <dbReference type="EMBL" id="MBA2893124.1"/>
    </source>
</evidence>
<evidence type="ECO:0000313" key="7">
    <source>
        <dbReference type="Proteomes" id="UP000530928"/>
    </source>
</evidence>
<dbReference type="AlphaFoldDB" id="A0A7W0HRL6"/>
<keyword evidence="3" id="KW-0804">Transcription</keyword>
<dbReference type="PRINTS" id="PR00455">
    <property type="entry name" value="HTHTETR"/>
</dbReference>
<dbReference type="PANTHER" id="PTHR30055">
    <property type="entry name" value="HTH-TYPE TRANSCRIPTIONAL REGULATOR RUTR"/>
    <property type="match status" value="1"/>
</dbReference>
<keyword evidence="1" id="KW-0805">Transcription regulation</keyword>
<evidence type="ECO:0000256" key="4">
    <source>
        <dbReference type="PROSITE-ProRule" id="PRU00335"/>
    </source>
</evidence>
<gene>
    <name evidence="6" type="ORF">HNR30_004478</name>
</gene>
<dbReference type="PANTHER" id="PTHR30055:SF234">
    <property type="entry name" value="HTH-TYPE TRANSCRIPTIONAL REGULATOR BETI"/>
    <property type="match status" value="1"/>
</dbReference>
<evidence type="ECO:0000256" key="1">
    <source>
        <dbReference type="ARBA" id="ARBA00023015"/>
    </source>
</evidence>
<dbReference type="RefSeq" id="WP_181611819.1">
    <property type="nucleotide sequence ID" value="NZ_BAABAM010000003.1"/>
</dbReference>
<dbReference type="PROSITE" id="PS50977">
    <property type="entry name" value="HTH_TETR_2"/>
    <property type="match status" value="1"/>
</dbReference>
<dbReference type="GO" id="GO:0003700">
    <property type="term" value="F:DNA-binding transcription factor activity"/>
    <property type="evidence" value="ECO:0007669"/>
    <property type="project" value="TreeGrafter"/>
</dbReference>
<dbReference type="InterPro" id="IPR009057">
    <property type="entry name" value="Homeodomain-like_sf"/>
</dbReference>
<keyword evidence="2 4" id="KW-0238">DNA-binding</keyword>
<evidence type="ECO:0000256" key="3">
    <source>
        <dbReference type="ARBA" id="ARBA00023163"/>
    </source>
</evidence>
<comment type="caution">
    <text evidence="6">The sequence shown here is derived from an EMBL/GenBank/DDBJ whole genome shotgun (WGS) entry which is preliminary data.</text>
</comment>